<dbReference type="SUPFAM" id="SSF48726">
    <property type="entry name" value="Immunoglobulin"/>
    <property type="match status" value="1"/>
</dbReference>
<evidence type="ECO:0000256" key="3">
    <source>
        <dbReference type="ARBA" id="ARBA00022692"/>
    </source>
</evidence>
<dbReference type="GO" id="GO:0042102">
    <property type="term" value="P:positive regulation of T cell proliferation"/>
    <property type="evidence" value="ECO:0007669"/>
    <property type="project" value="TreeGrafter"/>
</dbReference>
<accession>A0AAW0NV37</accession>
<dbReference type="GO" id="GO:0071222">
    <property type="term" value="P:cellular response to lipopolysaccharide"/>
    <property type="evidence" value="ECO:0007669"/>
    <property type="project" value="TreeGrafter"/>
</dbReference>
<keyword evidence="6 12" id="KW-0472">Membrane</keyword>
<evidence type="ECO:0008006" key="15">
    <source>
        <dbReference type="Google" id="ProtNLM"/>
    </source>
</evidence>
<evidence type="ECO:0000256" key="12">
    <source>
        <dbReference type="SAM" id="Phobius"/>
    </source>
</evidence>
<keyword evidence="2" id="KW-1003">Cell membrane</keyword>
<evidence type="ECO:0000313" key="13">
    <source>
        <dbReference type="EMBL" id="KAK7909584.1"/>
    </source>
</evidence>
<evidence type="ECO:0000256" key="4">
    <source>
        <dbReference type="ARBA" id="ARBA00022729"/>
    </source>
</evidence>
<organism evidence="13 14">
    <name type="scientific">Mugilogobius chulae</name>
    <name type="common">yellowstripe goby</name>
    <dbReference type="NCBI Taxonomy" id="88201"/>
    <lineage>
        <taxon>Eukaryota</taxon>
        <taxon>Metazoa</taxon>
        <taxon>Chordata</taxon>
        <taxon>Craniata</taxon>
        <taxon>Vertebrata</taxon>
        <taxon>Euteleostomi</taxon>
        <taxon>Actinopterygii</taxon>
        <taxon>Neopterygii</taxon>
        <taxon>Teleostei</taxon>
        <taxon>Neoteleostei</taxon>
        <taxon>Acanthomorphata</taxon>
        <taxon>Gobiaria</taxon>
        <taxon>Gobiiformes</taxon>
        <taxon>Gobioidei</taxon>
        <taxon>Gobiidae</taxon>
        <taxon>Gobionellinae</taxon>
        <taxon>Mugilogobius</taxon>
    </lineage>
</organism>
<proteinExistence type="predicted"/>
<keyword evidence="14" id="KW-1185">Reference proteome</keyword>
<comment type="subcellular location">
    <subcellularLocation>
        <location evidence="1">Cell membrane</location>
        <topology evidence="1">Single-pass type I membrane protein</topology>
    </subcellularLocation>
</comment>
<reference evidence="14" key="1">
    <citation type="submission" date="2024-04" db="EMBL/GenBank/DDBJ databases">
        <title>Salinicola lusitanus LLJ914,a marine bacterium isolated from the Okinawa Trough.</title>
        <authorList>
            <person name="Li J."/>
        </authorList>
    </citation>
    <scope>NUCLEOTIDE SEQUENCE [LARGE SCALE GENOMIC DNA]</scope>
</reference>
<dbReference type="GO" id="GO:0009897">
    <property type="term" value="C:external side of plasma membrane"/>
    <property type="evidence" value="ECO:0007669"/>
    <property type="project" value="TreeGrafter"/>
</dbReference>
<dbReference type="Proteomes" id="UP001460270">
    <property type="component" value="Unassembled WGS sequence"/>
</dbReference>
<protein>
    <recommendedName>
        <fullName evidence="15">Immunoglobulin I-set domain-containing protein</fullName>
    </recommendedName>
</protein>
<dbReference type="PANTHER" id="PTHR25466">
    <property type="entry name" value="T-LYMPHOCYTE ACTIVATION ANTIGEN"/>
    <property type="match status" value="1"/>
</dbReference>
<dbReference type="AlphaFoldDB" id="A0AAW0NV37"/>
<evidence type="ECO:0000256" key="6">
    <source>
        <dbReference type="ARBA" id="ARBA00023136"/>
    </source>
</evidence>
<evidence type="ECO:0000256" key="10">
    <source>
        <dbReference type="ARBA" id="ARBA00023319"/>
    </source>
</evidence>
<keyword evidence="3 12" id="KW-0812">Transmembrane</keyword>
<evidence type="ECO:0000313" key="14">
    <source>
        <dbReference type="Proteomes" id="UP001460270"/>
    </source>
</evidence>
<dbReference type="GO" id="GO:0006955">
    <property type="term" value="P:immune response"/>
    <property type="evidence" value="ECO:0007669"/>
    <property type="project" value="TreeGrafter"/>
</dbReference>
<dbReference type="InterPro" id="IPR036179">
    <property type="entry name" value="Ig-like_dom_sf"/>
</dbReference>
<keyword evidence="4" id="KW-0732">Signal</keyword>
<evidence type="ECO:0000256" key="9">
    <source>
        <dbReference type="ARBA" id="ARBA00023180"/>
    </source>
</evidence>
<feature type="compositionally biased region" description="Basic and acidic residues" evidence="11">
    <location>
        <begin position="183"/>
        <end position="214"/>
    </location>
</feature>
<sequence length="242" mass="26825">MNDLADQDSQFKNRTNLFPEEMKNGNLSLKLKTVNDKDKGIYTVSLYEGEHEVTASVTLTVESVKGSDKQDEAKEESTTGLIVGIVLACVFGLAVLAALAVGIYCVCKKHKAKGNSNTPGGGDNVRNNSENLPIELEEMVNAKGQPGKEGQLPNEERLPANKQRRQANKEEEQANKEGLQVNEQRRQANEEGQANKEGQKANEEGLLANEEKKQPVRRKGRPMRRKNRPFKEKEEPIQTGVT</sequence>
<dbReference type="InterPro" id="IPR051713">
    <property type="entry name" value="T-cell_Activation_Regulation"/>
</dbReference>
<dbReference type="GO" id="GO:0031295">
    <property type="term" value="P:T cell costimulation"/>
    <property type="evidence" value="ECO:0007669"/>
    <property type="project" value="TreeGrafter"/>
</dbReference>
<evidence type="ECO:0000256" key="8">
    <source>
        <dbReference type="ARBA" id="ARBA00023170"/>
    </source>
</evidence>
<evidence type="ECO:0000256" key="11">
    <source>
        <dbReference type="SAM" id="MobiDB-lite"/>
    </source>
</evidence>
<evidence type="ECO:0000256" key="5">
    <source>
        <dbReference type="ARBA" id="ARBA00022989"/>
    </source>
</evidence>
<feature type="region of interest" description="Disordered" evidence="11">
    <location>
        <begin position="144"/>
        <end position="242"/>
    </location>
</feature>
<dbReference type="PANTHER" id="PTHR25466:SF14">
    <property type="entry name" value="BUTYROPHILIN SUBFAMILY 2 MEMBER A2-LIKE-RELATED"/>
    <property type="match status" value="1"/>
</dbReference>
<keyword evidence="7" id="KW-1015">Disulfide bond</keyword>
<feature type="compositionally biased region" description="Basic residues" evidence="11">
    <location>
        <begin position="215"/>
        <end position="228"/>
    </location>
</feature>
<keyword evidence="5 12" id="KW-1133">Transmembrane helix</keyword>
<dbReference type="Gene3D" id="2.60.40.10">
    <property type="entry name" value="Immunoglobulins"/>
    <property type="match status" value="1"/>
</dbReference>
<dbReference type="GO" id="GO:0007166">
    <property type="term" value="P:cell surface receptor signaling pathway"/>
    <property type="evidence" value="ECO:0007669"/>
    <property type="project" value="TreeGrafter"/>
</dbReference>
<dbReference type="EMBL" id="JBBPFD010000010">
    <property type="protein sequence ID" value="KAK7909584.1"/>
    <property type="molecule type" value="Genomic_DNA"/>
</dbReference>
<evidence type="ECO:0000256" key="2">
    <source>
        <dbReference type="ARBA" id="ARBA00022475"/>
    </source>
</evidence>
<dbReference type="InterPro" id="IPR013783">
    <property type="entry name" value="Ig-like_fold"/>
</dbReference>
<keyword evidence="10" id="KW-0393">Immunoglobulin domain</keyword>
<keyword evidence="8" id="KW-0675">Receptor</keyword>
<name>A0AAW0NV37_9GOBI</name>
<feature type="transmembrane region" description="Helical" evidence="12">
    <location>
        <begin position="81"/>
        <end position="107"/>
    </location>
</feature>
<gene>
    <name evidence="13" type="ORF">WMY93_014268</name>
</gene>
<evidence type="ECO:0000256" key="7">
    <source>
        <dbReference type="ARBA" id="ARBA00023157"/>
    </source>
</evidence>
<keyword evidence="9" id="KW-0325">Glycoprotein</keyword>
<comment type="caution">
    <text evidence="13">The sequence shown here is derived from an EMBL/GenBank/DDBJ whole genome shotgun (WGS) entry which is preliminary data.</text>
</comment>
<dbReference type="GO" id="GO:0042130">
    <property type="term" value="P:negative regulation of T cell proliferation"/>
    <property type="evidence" value="ECO:0007669"/>
    <property type="project" value="TreeGrafter"/>
</dbReference>
<evidence type="ECO:0000256" key="1">
    <source>
        <dbReference type="ARBA" id="ARBA00004251"/>
    </source>
</evidence>